<name>A0A540L486_MALBA</name>
<reference evidence="2 3" key="1">
    <citation type="journal article" date="2019" name="G3 (Bethesda)">
        <title>Sequencing of a Wild Apple (Malus baccata) Genome Unravels the Differences Between Cultivated and Wild Apple Species Regarding Disease Resistance and Cold Tolerance.</title>
        <authorList>
            <person name="Chen X."/>
        </authorList>
    </citation>
    <scope>NUCLEOTIDE SEQUENCE [LARGE SCALE GENOMIC DNA]</scope>
    <source>
        <strain evidence="3">cv. Shandingzi</strain>
        <tissue evidence="2">Leaves</tissue>
    </source>
</reference>
<proteinExistence type="predicted"/>
<evidence type="ECO:0000256" key="1">
    <source>
        <dbReference type="SAM" id="MobiDB-lite"/>
    </source>
</evidence>
<dbReference type="InterPro" id="IPR031421">
    <property type="entry name" value="DUF4666"/>
</dbReference>
<sequence length="100" mass="11308">MATSARSTSTFRRQGSSGLIRDDKPPQPFCPNQEPTFFQKQILPRSHTIARALFRKSTTPACGEDMVVEAHLHLLMIWKKKTKYLAKKGSKARLSISDMC</sequence>
<keyword evidence="3" id="KW-1185">Reference proteome</keyword>
<evidence type="ECO:0000313" key="2">
    <source>
        <dbReference type="EMBL" id="TQD81291.1"/>
    </source>
</evidence>
<accession>A0A540L486</accession>
<dbReference type="Pfam" id="PF15697">
    <property type="entry name" value="DUF4666"/>
    <property type="match status" value="1"/>
</dbReference>
<organism evidence="2 3">
    <name type="scientific">Malus baccata</name>
    <name type="common">Siberian crab apple</name>
    <name type="synonym">Pyrus baccata</name>
    <dbReference type="NCBI Taxonomy" id="106549"/>
    <lineage>
        <taxon>Eukaryota</taxon>
        <taxon>Viridiplantae</taxon>
        <taxon>Streptophyta</taxon>
        <taxon>Embryophyta</taxon>
        <taxon>Tracheophyta</taxon>
        <taxon>Spermatophyta</taxon>
        <taxon>Magnoliopsida</taxon>
        <taxon>eudicotyledons</taxon>
        <taxon>Gunneridae</taxon>
        <taxon>Pentapetalae</taxon>
        <taxon>rosids</taxon>
        <taxon>fabids</taxon>
        <taxon>Rosales</taxon>
        <taxon>Rosaceae</taxon>
        <taxon>Amygdaloideae</taxon>
        <taxon>Maleae</taxon>
        <taxon>Malus</taxon>
    </lineage>
</organism>
<comment type="caution">
    <text evidence="2">The sequence shown here is derived from an EMBL/GenBank/DDBJ whole genome shotgun (WGS) entry which is preliminary data.</text>
</comment>
<dbReference type="AlphaFoldDB" id="A0A540L486"/>
<feature type="compositionally biased region" description="Polar residues" evidence="1">
    <location>
        <begin position="1"/>
        <end position="17"/>
    </location>
</feature>
<feature type="region of interest" description="Disordered" evidence="1">
    <location>
        <begin position="1"/>
        <end position="26"/>
    </location>
</feature>
<evidence type="ECO:0000313" key="3">
    <source>
        <dbReference type="Proteomes" id="UP000315295"/>
    </source>
</evidence>
<dbReference type="EMBL" id="VIEB01000772">
    <property type="protein sequence ID" value="TQD81291.1"/>
    <property type="molecule type" value="Genomic_DNA"/>
</dbReference>
<dbReference type="Proteomes" id="UP000315295">
    <property type="component" value="Unassembled WGS sequence"/>
</dbReference>
<gene>
    <name evidence="2" type="ORF">C1H46_033146</name>
</gene>
<protein>
    <submittedName>
        <fullName evidence="2">Uncharacterized protein</fullName>
    </submittedName>
</protein>